<accession>A0A7Y8BMW8</accession>
<proteinExistence type="predicted"/>
<evidence type="ECO:0000313" key="2">
    <source>
        <dbReference type="EMBL" id="NWB49545.1"/>
    </source>
</evidence>
<keyword evidence="1" id="KW-0472">Membrane</keyword>
<dbReference type="EMBL" id="JACAPU010000030">
    <property type="protein sequence ID" value="NWB49545.1"/>
    <property type="molecule type" value="Genomic_DNA"/>
</dbReference>
<feature type="transmembrane region" description="Helical" evidence="1">
    <location>
        <begin position="102"/>
        <end position="125"/>
    </location>
</feature>
<evidence type="ECO:0000256" key="1">
    <source>
        <dbReference type="SAM" id="Phobius"/>
    </source>
</evidence>
<organism evidence="2 3">
    <name type="scientific">Pseudomonas gingeri</name>
    <dbReference type="NCBI Taxonomy" id="117681"/>
    <lineage>
        <taxon>Bacteria</taxon>
        <taxon>Pseudomonadati</taxon>
        <taxon>Pseudomonadota</taxon>
        <taxon>Gammaproteobacteria</taxon>
        <taxon>Pseudomonadales</taxon>
        <taxon>Pseudomonadaceae</taxon>
        <taxon>Pseudomonas</taxon>
    </lineage>
</organism>
<protein>
    <recommendedName>
        <fullName evidence="4">Transmembrane protein</fullName>
    </recommendedName>
</protein>
<gene>
    <name evidence="2" type="ORF">HX829_23960</name>
</gene>
<name>A0A7Y8BMW8_9PSED</name>
<sequence>MGGWQRLWVLVSFLLAIGAVVLGFHNMETESELDAWHDARRGEYVSEINNLQRKATGTKPLNISGDSKRTIDELWGRVTILDSHYQQDIEELSARQIRHVSIYLAAWVAICIGLYAIGWLTAWVVRGFRSKAV</sequence>
<evidence type="ECO:0000313" key="3">
    <source>
        <dbReference type="Proteomes" id="UP000582981"/>
    </source>
</evidence>
<dbReference type="AlphaFoldDB" id="A0A7Y8BMW8"/>
<keyword evidence="1" id="KW-0812">Transmembrane</keyword>
<dbReference type="RefSeq" id="WP_177145175.1">
    <property type="nucleotide sequence ID" value="NZ_JACAPU010000030.1"/>
</dbReference>
<dbReference type="Proteomes" id="UP000582981">
    <property type="component" value="Unassembled WGS sequence"/>
</dbReference>
<keyword evidence="1" id="KW-1133">Transmembrane helix</keyword>
<reference evidence="2 3" key="1">
    <citation type="submission" date="2020-04" db="EMBL/GenBank/DDBJ databases">
        <title>Molecular characterization of pseudomonads from Agaricus bisporus reveal novel blotch 2 pathogens in Western Europe.</title>
        <authorList>
            <person name="Taparia T."/>
            <person name="Krijger M."/>
            <person name="Haynes E."/>
            <person name="Elpinstone J.G."/>
            <person name="Noble R."/>
            <person name="Van Der Wolf J."/>
        </authorList>
    </citation>
    <scope>NUCLEOTIDE SEQUENCE [LARGE SCALE GENOMIC DNA]</scope>
    <source>
        <strain evidence="2 3">F1001</strain>
    </source>
</reference>
<comment type="caution">
    <text evidence="2">The sequence shown here is derived from an EMBL/GenBank/DDBJ whole genome shotgun (WGS) entry which is preliminary data.</text>
</comment>
<evidence type="ECO:0008006" key="4">
    <source>
        <dbReference type="Google" id="ProtNLM"/>
    </source>
</evidence>